<dbReference type="PANTHER" id="PTHR32234:SF0">
    <property type="entry name" value="THIOL:DISULFIDE INTERCHANGE PROTEIN DSBD"/>
    <property type="match status" value="1"/>
</dbReference>
<dbReference type="OrthoDB" id="9811036at2"/>
<proteinExistence type="predicted"/>
<sequence length="144" mass="16404">MKRPLLLLIALLLFPSVVLSASLWLEDSDRAFTQAREQQRPVLMYFTGSDWCHWCIQLNKNVLSQPEFADFAAKELVLLKVDFPKRLPQSAAQARRNDQLARQYRVRGFPTLLLFNAAGDKIATTGFRPGSAADYVTHLQELLK</sequence>
<dbReference type="Gene3D" id="3.40.30.10">
    <property type="entry name" value="Glutaredoxin"/>
    <property type="match status" value="1"/>
</dbReference>
<dbReference type="PANTHER" id="PTHR32234">
    <property type="entry name" value="THIOL:DISULFIDE INTERCHANGE PROTEIN DSBD"/>
    <property type="match status" value="1"/>
</dbReference>
<dbReference type="GO" id="GO:0045454">
    <property type="term" value="P:cell redox homeostasis"/>
    <property type="evidence" value="ECO:0007669"/>
    <property type="project" value="TreeGrafter"/>
</dbReference>
<dbReference type="SUPFAM" id="SSF52833">
    <property type="entry name" value="Thioredoxin-like"/>
    <property type="match status" value="1"/>
</dbReference>
<evidence type="ECO:0000313" key="4">
    <source>
        <dbReference type="Proteomes" id="UP000243205"/>
    </source>
</evidence>
<name>A0A1G6Z1B8_9BACT</name>
<dbReference type="RefSeq" id="WP_092076322.1">
    <property type="nucleotide sequence ID" value="NZ_FNAQ01000002.1"/>
</dbReference>
<dbReference type="Pfam" id="PF13899">
    <property type="entry name" value="Thioredoxin_7"/>
    <property type="match status" value="1"/>
</dbReference>
<feature type="signal peptide" evidence="1">
    <location>
        <begin position="1"/>
        <end position="20"/>
    </location>
</feature>
<dbReference type="GO" id="GO:0016853">
    <property type="term" value="F:isomerase activity"/>
    <property type="evidence" value="ECO:0007669"/>
    <property type="project" value="UniProtKB-KW"/>
</dbReference>
<feature type="chain" id="PRO_5017446231" evidence="1">
    <location>
        <begin position="21"/>
        <end position="144"/>
    </location>
</feature>
<dbReference type="InterPro" id="IPR036249">
    <property type="entry name" value="Thioredoxin-like_sf"/>
</dbReference>
<reference evidence="4" key="1">
    <citation type="submission" date="2016-10" db="EMBL/GenBank/DDBJ databases">
        <authorList>
            <person name="Varghese N."/>
            <person name="Submissions S."/>
        </authorList>
    </citation>
    <scope>NUCLEOTIDE SEQUENCE [LARGE SCALE GENOMIC DNA]</scope>
    <source>
        <strain evidence="4">DSM 8987</strain>
    </source>
</reference>
<evidence type="ECO:0000256" key="1">
    <source>
        <dbReference type="SAM" id="SignalP"/>
    </source>
</evidence>
<dbReference type="GO" id="GO:0015035">
    <property type="term" value="F:protein-disulfide reductase activity"/>
    <property type="evidence" value="ECO:0007669"/>
    <property type="project" value="TreeGrafter"/>
</dbReference>
<keyword evidence="4" id="KW-1185">Reference proteome</keyword>
<protein>
    <submittedName>
        <fullName evidence="3">Protein disulfide-isomerase</fullName>
    </submittedName>
</protein>
<keyword evidence="1" id="KW-0732">Signal</keyword>
<organism evidence="3 4">
    <name type="scientific">Desulfuromonas thiophila</name>
    <dbReference type="NCBI Taxonomy" id="57664"/>
    <lineage>
        <taxon>Bacteria</taxon>
        <taxon>Pseudomonadati</taxon>
        <taxon>Thermodesulfobacteriota</taxon>
        <taxon>Desulfuromonadia</taxon>
        <taxon>Desulfuromonadales</taxon>
        <taxon>Desulfuromonadaceae</taxon>
        <taxon>Desulfuromonas</taxon>
    </lineage>
</organism>
<accession>A0A1G6Z1B8</accession>
<evidence type="ECO:0000259" key="2">
    <source>
        <dbReference type="PROSITE" id="PS51352"/>
    </source>
</evidence>
<dbReference type="STRING" id="57664.SAMN05661003_102258"/>
<gene>
    <name evidence="3" type="ORF">SAMN05661003_102258</name>
</gene>
<evidence type="ECO:0000313" key="3">
    <source>
        <dbReference type="EMBL" id="SDD96410.1"/>
    </source>
</evidence>
<dbReference type="Proteomes" id="UP000243205">
    <property type="component" value="Unassembled WGS sequence"/>
</dbReference>
<dbReference type="AlphaFoldDB" id="A0A1G6Z1B8"/>
<feature type="domain" description="Thioredoxin" evidence="2">
    <location>
        <begin position="12"/>
        <end position="144"/>
    </location>
</feature>
<keyword evidence="3" id="KW-0413">Isomerase</keyword>
<dbReference type="PROSITE" id="PS51352">
    <property type="entry name" value="THIOREDOXIN_2"/>
    <property type="match status" value="1"/>
</dbReference>
<dbReference type="InterPro" id="IPR013766">
    <property type="entry name" value="Thioredoxin_domain"/>
</dbReference>
<dbReference type="EMBL" id="FNAQ01000002">
    <property type="protein sequence ID" value="SDD96410.1"/>
    <property type="molecule type" value="Genomic_DNA"/>
</dbReference>